<dbReference type="InterPro" id="IPR013216">
    <property type="entry name" value="Methyltransf_11"/>
</dbReference>
<evidence type="ECO:0000313" key="6">
    <source>
        <dbReference type="Proteomes" id="UP000265801"/>
    </source>
</evidence>
<dbReference type="EMBL" id="QXIR01000004">
    <property type="protein sequence ID" value="RIW37415.1"/>
    <property type="molecule type" value="Genomic_DNA"/>
</dbReference>
<evidence type="ECO:0000259" key="4">
    <source>
        <dbReference type="Pfam" id="PF08241"/>
    </source>
</evidence>
<keyword evidence="6" id="KW-1185">Reference proteome</keyword>
<organism evidence="5 6">
    <name type="scientific">Bacillus salacetis</name>
    <dbReference type="NCBI Taxonomy" id="2315464"/>
    <lineage>
        <taxon>Bacteria</taxon>
        <taxon>Bacillati</taxon>
        <taxon>Bacillota</taxon>
        <taxon>Bacilli</taxon>
        <taxon>Bacillales</taxon>
        <taxon>Bacillaceae</taxon>
        <taxon>Bacillus</taxon>
    </lineage>
</organism>
<comment type="caution">
    <text evidence="5">The sequence shown here is derived from an EMBL/GenBank/DDBJ whole genome shotgun (WGS) entry which is preliminary data.</text>
</comment>
<feature type="domain" description="Methyltransferase type 11" evidence="4">
    <location>
        <begin position="49"/>
        <end position="142"/>
    </location>
</feature>
<dbReference type="Proteomes" id="UP000265801">
    <property type="component" value="Unassembled WGS sequence"/>
</dbReference>
<evidence type="ECO:0000256" key="1">
    <source>
        <dbReference type="ARBA" id="ARBA00022603"/>
    </source>
</evidence>
<dbReference type="SUPFAM" id="SSF53335">
    <property type="entry name" value="S-adenosyl-L-methionine-dependent methyltransferases"/>
    <property type="match status" value="1"/>
</dbReference>
<dbReference type="Gene3D" id="3.40.50.150">
    <property type="entry name" value="Vaccinia Virus protein VP39"/>
    <property type="match status" value="1"/>
</dbReference>
<dbReference type="PANTHER" id="PTHR43464:SF19">
    <property type="entry name" value="UBIQUINONE BIOSYNTHESIS O-METHYLTRANSFERASE, MITOCHONDRIAL"/>
    <property type="match status" value="1"/>
</dbReference>
<keyword evidence="2 5" id="KW-0808">Transferase</keyword>
<dbReference type="GO" id="GO:0008757">
    <property type="term" value="F:S-adenosylmethionine-dependent methyltransferase activity"/>
    <property type="evidence" value="ECO:0007669"/>
    <property type="project" value="InterPro"/>
</dbReference>
<reference evidence="5 6" key="1">
    <citation type="submission" date="2018-09" db="EMBL/GenBank/DDBJ databases">
        <title>Bacillus saliacetes sp. nov., isolated from Thai shrimp paste (Ka-pi).</title>
        <authorList>
            <person name="Daroonpunt R."/>
            <person name="Tanasupawat S."/>
            <person name="Yiamsombut S."/>
        </authorList>
    </citation>
    <scope>NUCLEOTIDE SEQUENCE [LARGE SCALE GENOMIC DNA]</scope>
    <source>
        <strain evidence="5 6">SKP7-4</strain>
    </source>
</reference>
<dbReference type="PANTHER" id="PTHR43464">
    <property type="entry name" value="METHYLTRANSFERASE"/>
    <property type="match status" value="1"/>
</dbReference>
<gene>
    <name evidence="5" type="ORF">D3H55_05110</name>
</gene>
<dbReference type="AlphaFoldDB" id="A0A3A1R3U7"/>
<dbReference type="RefSeq" id="WP_119545834.1">
    <property type="nucleotide sequence ID" value="NZ_QXIR01000004.1"/>
</dbReference>
<name>A0A3A1R3U7_9BACI</name>
<evidence type="ECO:0000256" key="2">
    <source>
        <dbReference type="ARBA" id="ARBA00022679"/>
    </source>
</evidence>
<dbReference type="CDD" id="cd02440">
    <property type="entry name" value="AdoMet_MTases"/>
    <property type="match status" value="1"/>
</dbReference>
<dbReference type="InterPro" id="IPR029063">
    <property type="entry name" value="SAM-dependent_MTases_sf"/>
</dbReference>
<keyword evidence="3" id="KW-0949">S-adenosyl-L-methionine</keyword>
<proteinExistence type="predicted"/>
<evidence type="ECO:0000256" key="3">
    <source>
        <dbReference type="ARBA" id="ARBA00022691"/>
    </source>
</evidence>
<dbReference type="GO" id="GO:0032259">
    <property type="term" value="P:methylation"/>
    <property type="evidence" value="ECO:0007669"/>
    <property type="project" value="UniProtKB-KW"/>
</dbReference>
<accession>A0A3A1R3U7</accession>
<sequence>MKHKVKSTFNKLASIYENSIDTDGLYNIEYERPAMMNMISEDLQERKVLDAGCAAGWYTKQLIDRGAEVTATDISPEMVDSAKRRTGDKAEILCIDLDSDLPFEENSFDLIVSSLTLHYIKDWTGVFSEFRRILKPGGEFLFSVHHPLTDLRLLKEPHYFSTELIIDKWKKQGRIHEVPFYRRPLHDIFNMTINYFSIEEVLEPEPTAMLKRISPESYDKLMTAPQFLIVKARR</sequence>
<evidence type="ECO:0000313" key="5">
    <source>
        <dbReference type="EMBL" id="RIW37415.1"/>
    </source>
</evidence>
<dbReference type="OrthoDB" id="9791837at2"/>
<keyword evidence="1 5" id="KW-0489">Methyltransferase</keyword>
<dbReference type="Pfam" id="PF08241">
    <property type="entry name" value="Methyltransf_11"/>
    <property type="match status" value="1"/>
</dbReference>
<protein>
    <submittedName>
        <fullName evidence="5">Class I SAM-dependent methyltransferase</fullName>
    </submittedName>
</protein>